<evidence type="ECO:0000313" key="2">
    <source>
        <dbReference type="EMBL" id="SVD98564.1"/>
    </source>
</evidence>
<feature type="non-terminal residue" evidence="2">
    <location>
        <position position="1"/>
    </location>
</feature>
<proteinExistence type="predicted"/>
<evidence type="ECO:0000259" key="1">
    <source>
        <dbReference type="PROSITE" id="PS50076"/>
    </source>
</evidence>
<protein>
    <recommendedName>
        <fullName evidence="1">J domain-containing protein</fullName>
    </recommendedName>
</protein>
<sequence>LLVSRIAARFGAAVDRATAEEVRDLWAVLCRQSRADQPRGRYRLQTDRVGLARARDSLMSVGGRSRLVVVDRDAAPVTHLLAALYASAGRRRLLDGFIEGFENPEPYNGFKASLDYRWPDTRTEALELFGLGGNGAPAPEVRRRYRELLRKVHPDNGGDPEVAASRISDLQRALSVILAGRD</sequence>
<dbReference type="PROSITE" id="PS50076">
    <property type="entry name" value="DNAJ_2"/>
    <property type="match status" value="1"/>
</dbReference>
<dbReference type="SUPFAM" id="SSF46565">
    <property type="entry name" value="Chaperone J-domain"/>
    <property type="match status" value="1"/>
</dbReference>
<dbReference type="Gene3D" id="1.10.287.110">
    <property type="entry name" value="DnaJ domain"/>
    <property type="match status" value="1"/>
</dbReference>
<feature type="domain" description="J" evidence="1">
    <location>
        <begin position="124"/>
        <end position="182"/>
    </location>
</feature>
<dbReference type="InterPro" id="IPR036869">
    <property type="entry name" value="J_dom_sf"/>
</dbReference>
<reference evidence="2" key="1">
    <citation type="submission" date="2018-05" db="EMBL/GenBank/DDBJ databases">
        <authorList>
            <person name="Lanie J.A."/>
            <person name="Ng W.-L."/>
            <person name="Kazmierczak K.M."/>
            <person name="Andrzejewski T.M."/>
            <person name="Davidsen T.M."/>
            <person name="Wayne K.J."/>
            <person name="Tettelin H."/>
            <person name="Glass J.I."/>
            <person name="Rusch D."/>
            <person name="Podicherti R."/>
            <person name="Tsui H.-C.T."/>
            <person name="Winkler M.E."/>
        </authorList>
    </citation>
    <scope>NUCLEOTIDE SEQUENCE</scope>
</reference>
<organism evidence="2">
    <name type="scientific">marine metagenome</name>
    <dbReference type="NCBI Taxonomy" id="408172"/>
    <lineage>
        <taxon>unclassified sequences</taxon>
        <taxon>metagenomes</taxon>
        <taxon>ecological metagenomes</taxon>
    </lineage>
</organism>
<dbReference type="InterPro" id="IPR001623">
    <property type="entry name" value="DnaJ_domain"/>
</dbReference>
<dbReference type="CDD" id="cd06257">
    <property type="entry name" value="DnaJ"/>
    <property type="match status" value="1"/>
</dbReference>
<name>A0A382ZSU5_9ZZZZ</name>
<gene>
    <name evidence="2" type="ORF">METZ01_LOCUS451418</name>
</gene>
<dbReference type="SMART" id="SM00271">
    <property type="entry name" value="DnaJ"/>
    <property type="match status" value="1"/>
</dbReference>
<accession>A0A382ZSU5</accession>
<dbReference type="EMBL" id="UINC01186372">
    <property type="protein sequence ID" value="SVD98564.1"/>
    <property type="molecule type" value="Genomic_DNA"/>
</dbReference>
<dbReference type="AlphaFoldDB" id="A0A382ZSU5"/>